<gene>
    <name evidence="3" type="ORF">SAMN05421739_102747</name>
</gene>
<dbReference type="PANTHER" id="PTHR28008">
    <property type="entry name" value="DOMAIN PROTEIN, PUTATIVE (AFU_ORTHOLOGUE AFUA_3G10980)-RELATED"/>
    <property type="match status" value="1"/>
</dbReference>
<dbReference type="Pfam" id="PF04892">
    <property type="entry name" value="VanZ"/>
    <property type="match status" value="1"/>
</dbReference>
<dbReference type="RefSeq" id="WP_245756160.1">
    <property type="nucleotide sequence ID" value="NZ_FOOT01000002.1"/>
</dbReference>
<keyword evidence="4" id="KW-1185">Reference proteome</keyword>
<feature type="transmembrane region" description="Helical" evidence="1">
    <location>
        <begin position="92"/>
        <end position="113"/>
    </location>
</feature>
<accession>A0A1I2SMK0</accession>
<proteinExistence type="predicted"/>
<reference evidence="4" key="1">
    <citation type="submission" date="2016-10" db="EMBL/GenBank/DDBJ databases">
        <authorList>
            <person name="Varghese N."/>
            <person name="Submissions S."/>
        </authorList>
    </citation>
    <scope>NUCLEOTIDE SEQUENCE [LARGE SCALE GENOMIC DNA]</scope>
    <source>
        <strain evidence="4">LP51</strain>
    </source>
</reference>
<evidence type="ECO:0000313" key="4">
    <source>
        <dbReference type="Proteomes" id="UP000198724"/>
    </source>
</evidence>
<dbReference type="NCBIfam" id="NF037970">
    <property type="entry name" value="vanZ_1"/>
    <property type="match status" value="1"/>
</dbReference>
<keyword evidence="1" id="KW-0812">Transmembrane</keyword>
<organism evidence="3 4">
    <name type="scientific">Pontibacter chinhatensis</name>
    <dbReference type="NCBI Taxonomy" id="1436961"/>
    <lineage>
        <taxon>Bacteria</taxon>
        <taxon>Pseudomonadati</taxon>
        <taxon>Bacteroidota</taxon>
        <taxon>Cytophagia</taxon>
        <taxon>Cytophagales</taxon>
        <taxon>Hymenobacteraceae</taxon>
        <taxon>Pontibacter</taxon>
    </lineage>
</organism>
<dbReference type="Proteomes" id="UP000198724">
    <property type="component" value="Unassembled WGS sequence"/>
</dbReference>
<evidence type="ECO:0000259" key="2">
    <source>
        <dbReference type="Pfam" id="PF04892"/>
    </source>
</evidence>
<evidence type="ECO:0000256" key="1">
    <source>
        <dbReference type="SAM" id="Phobius"/>
    </source>
</evidence>
<evidence type="ECO:0000313" key="3">
    <source>
        <dbReference type="EMBL" id="SFG51466.1"/>
    </source>
</evidence>
<feature type="domain" description="VanZ-like" evidence="2">
    <location>
        <begin position="29"/>
        <end position="112"/>
    </location>
</feature>
<keyword evidence="1" id="KW-0472">Membrane</keyword>
<keyword evidence="1" id="KW-1133">Transmembrane helix</keyword>
<name>A0A1I2SMK0_9BACT</name>
<feature type="transmembrane region" description="Helical" evidence="1">
    <location>
        <begin position="32"/>
        <end position="49"/>
    </location>
</feature>
<protein>
    <submittedName>
        <fullName evidence="3">VanZ like family protein</fullName>
    </submittedName>
</protein>
<dbReference type="PANTHER" id="PTHR28008:SF1">
    <property type="entry name" value="DOMAIN PROTEIN, PUTATIVE (AFU_ORTHOLOGUE AFUA_3G10980)-RELATED"/>
    <property type="match status" value="1"/>
</dbReference>
<dbReference type="STRING" id="1436961.SAMN05421739_102747"/>
<dbReference type="EMBL" id="FOOT01000002">
    <property type="protein sequence ID" value="SFG51466.1"/>
    <property type="molecule type" value="Genomic_DNA"/>
</dbReference>
<sequence>MWAAVILLTTLLPSTSLPSTLNIWELLSFDSFAHAFMFCVLCFLMIVGLSKQFTFPRLKDYAIRASLLISTLFGITIELTQHFFVYGRQGDIIDVLANTIGCLLGIVLFKFIYVW</sequence>
<feature type="transmembrane region" description="Helical" evidence="1">
    <location>
        <begin position="61"/>
        <end position="80"/>
    </location>
</feature>
<dbReference type="AlphaFoldDB" id="A0A1I2SMK0"/>
<dbReference type="InterPro" id="IPR006976">
    <property type="entry name" value="VanZ-like"/>
</dbReference>